<dbReference type="Pfam" id="PF13004">
    <property type="entry name" value="BACON"/>
    <property type="match status" value="2"/>
</dbReference>
<dbReference type="GeneID" id="69588049"/>
<dbReference type="Proteomes" id="UP001060104">
    <property type="component" value="Chromosome"/>
</dbReference>
<dbReference type="Proteomes" id="UP000095606">
    <property type="component" value="Unassembled WGS sequence"/>
</dbReference>
<organism evidence="3 5">
    <name type="scientific">Bacteroides faecis</name>
    <dbReference type="NCBI Taxonomy" id="674529"/>
    <lineage>
        <taxon>Bacteria</taxon>
        <taxon>Pseudomonadati</taxon>
        <taxon>Bacteroidota</taxon>
        <taxon>Bacteroidia</taxon>
        <taxon>Bacteroidales</taxon>
        <taxon>Bacteroidaceae</taxon>
        <taxon>Bacteroides</taxon>
    </lineage>
</organism>
<dbReference type="InterPro" id="IPR024361">
    <property type="entry name" value="BACON"/>
</dbReference>
<gene>
    <name evidence="3" type="ORF">ERS852461_02158</name>
    <name evidence="4" type="ORF">NXY30_05205</name>
</gene>
<evidence type="ECO:0000313" key="3">
    <source>
        <dbReference type="EMBL" id="CUP24530.1"/>
    </source>
</evidence>
<keyword evidence="6" id="KW-1185">Reference proteome</keyword>
<accession>A0A3E5GBS9</accession>
<reference evidence="3 5" key="1">
    <citation type="submission" date="2015-09" db="EMBL/GenBank/DDBJ databases">
        <authorList>
            <consortium name="Pathogen Informatics"/>
        </authorList>
    </citation>
    <scope>NUCLEOTIDE SEQUENCE [LARGE SCALE GENOMIC DNA]</scope>
    <source>
        <strain evidence="3 5">2789STDY5834846</strain>
    </source>
</reference>
<reference evidence="4" key="2">
    <citation type="submission" date="2022-08" db="EMBL/GenBank/DDBJ databases">
        <title>Genome Sequencing of Bacteroides fragilis Group Isolates with Nanopore Technology.</title>
        <authorList>
            <person name="Tisza M.J."/>
            <person name="Smith D."/>
            <person name="Dekker J.P."/>
        </authorList>
    </citation>
    <scope>NUCLEOTIDE SEQUENCE</scope>
    <source>
        <strain evidence="4">BFG-527</strain>
    </source>
</reference>
<feature type="domain" description="BACON" evidence="2">
    <location>
        <begin position="150"/>
        <end position="195"/>
    </location>
</feature>
<proteinExistence type="predicted"/>
<protein>
    <submittedName>
        <fullName evidence="4">BACON domain-containing protein</fullName>
    </submittedName>
    <submittedName>
        <fullName evidence="3">Coagulation factor 5/8 type domain protein</fullName>
    </submittedName>
</protein>
<dbReference type="RefSeq" id="WP_081030822.1">
    <property type="nucleotide sequence ID" value="NZ_CABMFH010000011.1"/>
</dbReference>
<feature type="chain" id="PRO_5041045479" evidence="1">
    <location>
        <begin position="22"/>
        <end position="305"/>
    </location>
</feature>
<dbReference type="CDD" id="cd14948">
    <property type="entry name" value="BACON"/>
    <property type="match status" value="1"/>
</dbReference>
<evidence type="ECO:0000313" key="4">
    <source>
        <dbReference type="EMBL" id="UVQ75799.1"/>
    </source>
</evidence>
<feature type="signal peptide" evidence="1">
    <location>
        <begin position="1"/>
        <end position="21"/>
    </location>
</feature>
<evidence type="ECO:0000259" key="2">
    <source>
        <dbReference type="Pfam" id="PF13004"/>
    </source>
</evidence>
<feature type="domain" description="BACON" evidence="2">
    <location>
        <begin position="61"/>
        <end position="110"/>
    </location>
</feature>
<dbReference type="Gene3D" id="2.60.40.10">
    <property type="entry name" value="Immunoglobulins"/>
    <property type="match status" value="2"/>
</dbReference>
<dbReference type="AlphaFoldDB" id="A0A174LS35"/>
<accession>A0A174LS35</accession>
<evidence type="ECO:0000313" key="6">
    <source>
        <dbReference type="Proteomes" id="UP001060104"/>
    </source>
</evidence>
<sequence length="305" mass="32848">MKKLYSLFLLLMGLLCLTSCGDDDYTYTAPETLNVTKADLYFTSSGGTGIIEIKSNNGLQATSSVDWCTVSVSGGVIAAKVAENTSIESRAGTITVSDGVLTSLVAVYQEGLACTIDTSTLKIVNDNGVNSSYITIDSSSSYAINIPSYATSWLSCIDEAGKVTFNLTANETEVPRAANVIITSGERKVTLTIAQYEFAGTWTADFLNSKGVSTTEQVEIADLGNNKFELKFKAPYANAPNPVFQCTYANGTYKIANGTAMGQYAVYYLFGIFSSEDGYFSWDTSYTYSSSFDVAEDCIISSVWR</sequence>
<evidence type="ECO:0000256" key="1">
    <source>
        <dbReference type="SAM" id="SignalP"/>
    </source>
</evidence>
<name>A0A174LS35_9BACE</name>
<keyword evidence="1" id="KW-0732">Signal</keyword>
<evidence type="ECO:0000313" key="5">
    <source>
        <dbReference type="Proteomes" id="UP000095606"/>
    </source>
</evidence>
<dbReference type="EMBL" id="CP103141">
    <property type="protein sequence ID" value="UVQ75799.1"/>
    <property type="molecule type" value="Genomic_DNA"/>
</dbReference>
<dbReference type="InterPro" id="IPR013783">
    <property type="entry name" value="Ig-like_fold"/>
</dbReference>
<dbReference type="EMBL" id="CZAE01000009">
    <property type="protein sequence ID" value="CUP24530.1"/>
    <property type="molecule type" value="Genomic_DNA"/>
</dbReference>